<dbReference type="PANTHER" id="PTHR36931">
    <property type="entry name" value="UPF0153 PROTEIN YEIW"/>
    <property type="match status" value="1"/>
</dbReference>
<dbReference type="RefSeq" id="WP_341375184.1">
    <property type="nucleotide sequence ID" value="NZ_JBBUTF010000014.1"/>
</dbReference>
<dbReference type="InterPro" id="IPR005358">
    <property type="entry name" value="Puta_zinc/iron-chelating_dom"/>
</dbReference>
<evidence type="ECO:0000313" key="2">
    <source>
        <dbReference type="Proteomes" id="UP001368500"/>
    </source>
</evidence>
<name>A0ABU9BBY3_9BURK</name>
<dbReference type="EMBL" id="JBBUTF010000014">
    <property type="protein sequence ID" value="MEK8027402.1"/>
    <property type="molecule type" value="Genomic_DNA"/>
</dbReference>
<dbReference type="PANTHER" id="PTHR36931:SF1">
    <property type="entry name" value="UPF0153 PROTEIN YEIW"/>
    <property type="match status" value="1"/>
</dbReference>
<protein>
    <submittedName>
        <fullName evidence="1">YkgJ family cysteine cluster protein</fullName>
    </submittedName>
</protein>
<gene>
    <name evidence="1" type="ORF">AACH11_15670</name>
</gene>
<dbReference type="Pfam" id="PF03692">
    <property type="entry name" value="CxxCxxCC"/>
    <property type="match status" value="1"/>
</dbReference>
<reference evidence="1 2" key="1">
    <citation type="submission" date="2024-04" db="EMBL/GenBank/DDBJ databases">
        <title>Novel species of the genus Ideonella isolated from streams.</title>
        <authorList>
            <person name="Lu H."/>
        </authorList>
    </citation>
    <scope>NUCLEOTIDE SEQUENCE [LARGE SCALE GENOMIC DNA]</scope>
    <source>
        <strain evidence="1 2">BYS139W</strain>
    </source>
</reference>
<accession>A0ABU9BBY3</accession>
<evidence type="ECO:0000313" key="1">
    <source>
        <dbReference type="EMBL" id="MEK8027402.1"/>
    </source>
</evidence>
<comment type="caution">
    <text evidence="1">The sequence shown here is derived from an EMBL/GenBank/DDBJ whole genome shotgun (WGS) entry which is preliminary data.</text>
</comment>
<proteinExistence type="predicted"/>
<organism evidence="1 2">
    <name type="scientific">Pseudaquabacterium rugosum</name>
    <dbReference type="NCBI Taxonomy" id="2984194"/>
    <lineage>
        <taxon>Bacteria</taxon>
        <taxon>Pseudomonadati</taxon>
        <taxon>Pseudomonadota</taxon>
        <taxon>Betaproteobacteria</taxon>
        <taxon>Burkholderiales</taxon>
        <taxon>Sphaerotilaceae</taxon>
        <taxon>Pseudaquabacterium</taxon>
    </lineage>
</organism>
<keyword evidence="2" id="KW-1185">Reference proteome</keyword>
<sequence>MDCRPGCGACCTAPSITRPLPGMPQGKPAGVPCVQLDAQQRCQIFGRPERPDFCGGLQPSAEMCGSQREHAMRWLARLEDATRPDPPAGTAALRG</sequence>
<dbReference type="Proteomes" id="UP001368500">
    <property type="component" value="Unassembled WGS sequence"/>
</dbReference>
<dbReference type="InterPro" id="IPR052572">
    <property type="entry name" value="UPF0153_domain"/>
</dbReference>